<dbReference type="PANTHER" id="PTHR36456:SF1">
    <property type="entry name" value="UPF0232 PROTEIN SCO3875"/>
    <property type="match status" value="1"/>
</dbReference>
<evidence type="ECO:0000313" key="2">
    <source>
        <dbReference type="EMBL" id="WFP16556.1"/>
    </source>
</evidence>
<dbReference type="Pfam" id="PF05258">
    <property type="entry name" value="DciA"/>
    <property type="match status" value="1"/>
</dbReference>
<feature type="region of interest" description="Disordered" evidence="1">
    <location>
        <begin position="173"/>
        <end position="194"/>
    </location>
</feature>
<dbReference type="Proteomes" id="UP001219037">
    <property type="component" value="Chromosome"/>
</dbReference>
<accession>A0ABY8H6K7</accession>
<dbReference type="RefSeq" id="WP_270106813.1">
    <property type="nucleotide sequence ID" value="NZ_CP121252.1"/>
</dbReference>
<name>A0ABY8H6K7_9MICC</name>
<dbReference type="InterPro" id="IPR007922">
    <property type="entry name" value="DciA-like"/>
</dbReference>
<reference evidence="2 3" key="1">
    <citation type="submission" date="2023-04" db="EMBL/GenBank/DDBJ databases">
        <title>Funneling lignin-derived compounds into biodiesel using alkali-halophilic Citricoccus sp. P2.</title>
        <authorList>
            <person name="Luo C.-B."/>
        </authorList>
    </citation>
    <scope>NUCLEOTIDE SEQUENCE [LARGE SCALE GENOMIC DNA]</scope>
    <source>
        <strain evidence="2 3">P2</strain>
    </source>
</reference>
<sequence length="194" mass="21003">MADPESTWDLPADEAPAPTDVDAPAVALNRARQAAQAAGFTAASASRRTRKFTGDGREEKPASRRRRRSTLDASQQGKDSRLIGAVFDRLVAERGWDEPVAVGSVLSRWPELVGPDIAAHAQVEEFDHAQVVIRCDSTAWATQLRLMTPTLLGQLEDKLGPGVVREIVVKGPSAPSWKKGPRSVRGRGPRDTYG</sequence>
<feature type="region of interest" description="Disordered" evidence="1">
    <location>
        <begin position="1"/>
        <end position="23"/>
    </location>
</feature>
<gene>
    <name evidence="2" type="ORF">P8192_00020</name>
</gene>
<organism evidence="2 3">
    <name type="scientific">Citricoccus muralis</name>
    <dbReference type="NCBI Taxonomy" id="169134"/>
    <lineage>
        <taxon>Bacteria</taxon>
        <taxon>Bacillati</taxon>
        <taxon>Actinomycetota</taxon>
        <taxon>Actinomycetes</taxon>
        <taxon>Micrococcales</taxon>
        <taxon>Micrococcaceae</taxon>
        <taxon>Citricoccus</taxon>
    </lineage>
</organism>
<feature type="compositionally biased region" description="Low complexity" evidence="1">
    <location>
        <begin position="37"/>
        <end position="46"/>
    </location>
</feature>
<feature type="compositionally biased region" description="Basic and acidic residues" evidence="1">
    <location>
        <begin position="52"/>
        <end position="62"/>
    </location>
</feature>
<feature type="region of interest" description="Disordered" evidence="1">
    <location>
        <begin position="37"/>
        <end position="77"/>
    </location>
</feature>
<dbReference type="PANTHER" id="PTHR36456">
    <property type="entry name" value="UPF0232 PROTEIN SCO3875"/>
    <property type="match status" value="1"/>
</dbReference>
<proteinExistence type="predicted"/>
<evidence type="ECO:0000313" key="3">
    <source>
        <dbReference type="Proteomes" id="UP001219037"/>
    </source>
</evidence>
<protein>
    <submittedName>
        <fullName evidence="2">DciA family protein</fullName>
    </submittedName>
</protein>
<evidence type="ECO:0000256" key="1">
    <source>
        <dbReference type="SAM" id="MobiDB-lite"/>
    </source>
</evidence>
<feature type="compositionally biased region" description="Low complexity" evidence="1">
    <location>
        <begin position="13"/>
        <end position="23"/>
    </location>
</feature>
<dbReference type="EMBL" id="CP121252">
    <property type="protein sequence ID" value="WFP16556.1"/>
    <property type="molecule type" value="Genomic_DNA"/>
</dbReference>
<keyword evidence="3" id="KW-1185">Reference proteome</keyword>